<evidence type="ECO:0000313" key="4">
    <source>
        <dbReference type="Proteomes" id="UP000002258"/>
    </source>
</evidence>
<feature type="domain" description="Bul1 N-terminal" evidence="1">
    <location>
        <begin position="58"/>
        <end position="307"/>
    </location>
</feature>
<dbReference type="eggNOG" id="ENOG502QSAC">
    <property type="taxonomic scope" value="Eukaryota"/>
</dbReference>
<dbReference type="GeneID" id="4838246"/>
<dbReference type="PANTHER" id="PTHR31904:SF1">
    <property type="entry name" value="BYPASS OF STOP CODON PROTEIN 5-RELATED"/>
    <property type="match status" value="1"/>
</dbReference>
<dbReference type="OrthoDB" id="3997979at2759"/>
<protein>
    <recommendedName>
        <fullName evidence="5">Bul1 C-terminal domain-containing protein</fullName>
    </recommendedName>
</protein>
<dbReference type="RefSeq" id="XP_001383477.2">
    <property type="nucleotide sequence ID" value="XM_001383440.1"/>
</dbReference>
<dbReference type="InterPro" id="IPR022794">
    <property type="entry name" value="Bul1_C"/>
</dbReference>
<organism evidence="3 4">
    <name type="scientific">Scheffersomyces stipitis (strain ATCC 58785 / CBS 6054 / NBRC 10063 / NRRL Y-11545)</name>
    <name type="common">Yeast</name>
    <name type="synonym">Pichia stipitis</name>
    <dbReference type="NCBI Taxonomy" id="322104"/>
    <lineage>
        <taxon>Eukaryota</taxon>
        <taxon>Fungi</taxon>
        <taxon>Dikarya</taxon>
        <taxon>Ascomycota</taxon>
        <taxon>Saccharomycotina</taxon>
        <taxon>Pichiomycetes</taxon>
        <taxon>Debaryomycetaceae</taxon>
        <taxon>Scheffersomyces</taxon>
    </lineage>
</organism>
<evidence type="ECO:0000313" key="3">
    <source>
        <dbReference type="EMBL" id="ABN65448.2"/>
    </source>
</evidence>
<evidence type="ECO:0000259" key="1">
    <source>
        <dbReference type="Pfam" id="PF04425"/>
    </source>
</evidence>
<accession>A3LRU1</accession>
<dbReference type="InterPro" id="IPR039634">
    <property type="entry name" value="Bul1-like"/>
</dbReference>
<sequence>MLSTLPLQSAHSSHAHSRHIRTRFSSNASCFSNSSAPDLALPTEPESIIPSYNCLVAPGAYLSLPSSRRSSAFSSSDASPDANVNLHLHHMDMESASLAPAPLSPNHAHLQNENQNEVGCEAGFGDFNMYDCADCTAANANLRRRSSFESIVDDINKLYDLTSTFNPISDAITMSVHISSDGEEHHQGSVVTGYMIIENRGAEPIPFEMYYVTLEGSSTVLETRYTKYRKRKQPLHEQRFLEMIDFTGSYNPNLFDSDLFAGSGSVLLPGTTYTTPFWFRIPHQLVESACQHNPSTSHCQLPPSFGIPLGSKTDVNDHAYTDTSISYRVVGRFIGRKQDYGATDSVDDLVTLKSALGYIRVVGQYKTPPNVKNSSMVKPYFDLMSNLRQKVEEGKEMKRIRAKKEQAPPPYLRDEPKTTKMAYSPVYRYNDPSPDYSVYADNSEYVLKLTKRGFAGEKTVGSIGVYAPNTEVVVKYIPPQQFRNSPVNSKDLDTWTLKIPVTLDVQQCGDSKPQIRSIRTELVMMSLRSDECAIPFEIDYDLILGKDRITSRDCDEDRSYKHIIRPMKDVATQLYKLSKEIGTETLQVEKSAAIDLRSVCKLKEKCTVVTVQDVKVDTGSDLFNATNGSKLSTWQSKKTEKSNRQFNLLVNLASTSELKKSKTGGYDEHCLVPTFQSCHFSRLYYVRICLEFSYHNEQYAYIKVPVIVENS</sequence>
<dbReference type="EMBL" id="CP000497">
    <property type="protein sequence ID" value="ABN65448.2"/>
    <property type="molecule type" value="Genomic_DNA"/>
</dbReference>
<dbReference type="InterPro" id="IPR007519">
    <property type="entry name" value="Bul1_N"/>
</dbReference>
<gene>
    <name evidence="3" type="ORF">PICST_67329</name>
</gene>
<dbReference type="HOGENOM" id="CLU_388357_0_0_1"/>
<feature type="domain" description="Bul1 C-terminal" evidence="2">
    <location>
        <begin position="498"/>
        <end position="632"/>
    </location>
</feature>
<dbReference type="Pfam" id="PF04426">
    <property type="entry name" value="Bul1_C"/>
    <property type="match status" value="1"/>
</dbReference>
<dbReference type="STRING" id="322104.A3LRU1"/>
<dbReference type="Gene3D" id="2.60.40.640">
    <property type="match status" value="1"/>
</dbReference>
<keyword evidence="4" id="KW-1185">Reference proteome</keyword>
<dbReference type="KEGG" id="pic:PICST_67329"/>
<reference evidence="3 4" key="1">
    <citation type="journal article" date="2007" name="Nat. Biotechnol.">
        <title>Genome sequence of the lignocellulose-bioconverting and xylose-fermenting yeast Pichia stipitis.</title>
        <authorList>
            <person name="Jeffries T.W."/>
            <person name="Grigoriev I.V."/>
            <person name="Grimwood J."/>
            <person name="Laplaza J.M."/>
            <person name="Aerts A."/>
            <person name="Salamov A."/>
            <person name="Schmutz J."/>
            <person name="Lindquist E."/>
            <person name="Dehal P."/>
            <person name="Shapiro H."/>
            <person name="Jin Y.S."/>
            <person name="Passoth V."/>
            <person name="Richardson P.M."/>
        </authorList>
    </citation>
    <scope>NUCLEOTIDE SEQUENCE [LARGE SCALE GENOMIC DNA]</scope>
    <source>
        <strain evidence="4">ATCC 58785 / CBS 6054 / NBRC 10063 / NRRL Y-11545</strain>
    </source>
</reference>
<name>A3LRU1_PICST</name>
<dbReference type="AlphaFoldDB" id="A3LRU1"/>
<dbReference type="Proteomes" id="UP000002258">
    <property type="component" value="Chromosome 3"/>
</dbReference>
<dbReference type="Pfam" id="PF04425">
    <property type="entry name" value="Bul1_N"/>
    <property type="match status" value="1"/>
</dbReference>
<dbReference type="InParanoid" id="A3LRU1"/>
<proteinExistence type="predicted"/>
<evidence type="ECO:0000259" key="2">
    <source>
        <dbReference type="Pfam" id="PF04426"/>
    </source>
</evidence>
<dbReference type="PANTHER" id="PTHR31904">
    <property type="entry name" value="BYPASS OF STOP CODON PROTEIN 5-RELATED"/>
    <property type="match status" value="1"/>
</dbReference>
<dbReference type="InterPro" id="IPR014752">
    <property type="entry name" value="Arrestin-like_C"/>
</dbReference>
<evidence type="ECO:0008006" key="5">
    <source>
        <dbReference type="Google" id="ProtNLM"/>
    </source>
</evidence>